<keyword evidence="5" id="KW-0862">Zinc</keyword>
<keyword evidence="4 8" id="KW-0863">Zinc-finger</keyword>
<dbReference type="SMART" id="SM00355">
    <property type="entry name" value="ZnF_C2H2"/>
    <property type="match status" value="6"/>
</dbReference>
<evidence type="ECO:0000256" key="5">
    <source>
        <dbReference type="ARBA" id="ARBA00022833"/>
    </source>
</evidence>
<feature type="domain" description="C2H2-type" evidence="10">
    <location>
        <begin position="413"/>
        <end position="440"/>
    </location>
</feature>
<evidence type="ECO:0000256" key="2">
    <source>
        <dbReference type="ARBA" id="ARBA00022723"/>
    </source>
</evidence>
<feature type="compositionally biased region" description="Polar residues" evidence="9">
    <location>
        <begin position="394"/>
        <end position="411"/>
    </location>
</feature>
<keyword evidence="7" id="KW-0539">Nucleus</keyword>
<dbReference type="PROSITE" id="PS00028">
    <property type="entry name" value="ZINC_FINGER_C2H2_1"/>
    <property type="match status" value="5"/>
</dbReference>
<dbReference type="Gene3D" id="3.30.160.60">
    <property type="entry name" value="Classic Zinc Finger"/>
    <property type="match status" value="2"/>
</dbReference>
<evidence type="ECO:0000256" key="3">
    <source>
        <dbReference type="ARBA" id="ARBA00022737"/>
    </source>
</evidence>
<keyword evidence="2" id="KW-0479">Metal-binding</keyword>
<comment type="subcellular location">
    <subcellularLocation>
        <location evidence="1">Nucleus</location>
    </subcellularLocation>
</comment>
<dbReference type="GeneID" id="117643287"/>
<feature type="domain" description="C2H2-type" evidence="10">
    <location>
        <begin position="521"/>
        <end position="547"/>
    </location>
</feature>
<dbReference type="OrthoDB" id="8184392at2759"/>
<dbReference type="InterPro" id="IPR013087">
    <property type="entry name" value="Znf_C2H2_type"/>
</dbReference>
<dbReference type="Proteomes" id="UP000515158">
    <property type="component" value="Unplaced"/>
</dbReference>
<keyword evidence="3" id="KW-0677">Repeat</keyword>
<dbReference type="GO" id="GO:0008270">
    <property type="term" value="F:zinc ion binding"/>
    <property type="evidence" value="ECO:0007669"/>
    <property type="project" value="UniProtKB-KW"/>
</dbReference>
<accession>A0A6P8YE53</accession>
<organism evidence="13">
    <name type="scientific">Thrips palmi</name>
    <name type="common">Melon thrips</name>
    <dbReference type="NCBI Taxonomy" id="161013"/>
    <lineage>
        <taxon>Eukaryota</taxon>
        <taxon>Metazoa</taxon>
        <taxon>Ecdysozoa</taxon>
        <taxon>Arthropoda</taxon>
        <taxon>Hexapoda</taxon>
        <taxon>Insecta</taxon>
        <taxon>Pterygota</taxon>
        <taxon>Neoptera</taxon>
        <taxon>Paraneoptera</taxon>
        <taxon>Thysanoptera</taxon>
        <taxon>Terebrantia</taxon>
        <taxon>Thripoidea</taxon>
        <taxon>Thripidae</taxon>
        <taxon>Thrips</taxon>
    </lineage>
</organism>
<evidence type="ECO:0000313" key="11">
    <source>
        <dbReference type="Proteomes" id="UP000515158"/>
    </source>
</evidence>
<evidence type="ECO:0000313" key="13">
    <source>
        <dbReference type="RefSeq" id="XP_034237983.1"/>
    </source>
</evidence>
<gene>
    <name evidence="12 13 14" type="primary">LOC117643287</name>
</gene>
<dbReference type="RefSeq" id="XP_034237983.1">
    <property type="nucleotide sequence ID" value="XM_034382092.1"/>
</dbReference>
<evidence type="ECO:0000256" key="4">
    <source>
        <dbReference type="ARBA" id="ARBA00022771"/>
    </source>
</evidence>
<feature type="region of interest" description="Disordered" evidence="9">
    <location>
        <begin position="390"/>
        <end position="411"/>
    </location>
</feature>
<dbReference type="AlphaFoldDB" id="A0A6P8YE53"/>
<feature type="domain" description="C2H2-type" evidence="10">
    <location>
        <begin position="493"/>
        <end position="520"/>
    </location>
</feature>
<keyword evidence="6" id="KW-0238">DNA-binding</keyword>
<dbReference type="PROSITE" id="PS50157">
    <property type="entry name" value="ZINC_FINGER_C2H2_2"/>
    <property type="match status" value="5"/>
</dbReference>
<evidence type="ECO:0000256" key="9">
    <source>
        <dbReference type="SAM" id="MobiDB-lite"/>
    </source>
</evidence>
<dbReference type="SUPFAM" id="SSF57667">
    <property type="entry name" value="beta-beta-alpha zinc fingers"/>
    <property type="match status" value="2"/>
</dbReference>
<keyword evidence="11" id="KW-1185">Reference proteome</keyword>
<dbReference type="KEGG" id="tpal:117643287"/>
<dbReference type="InterPro" id="IPR050331">
    <property type="entry name" value="Zinc_finger"/>
</dbReference>
<feature type="domain" description="C2H2-type" evidence="10">
    <location>
        <begin position="332"/>
        <end position="359"/>
    </location>
</feature>
<dbReference type="PANTHER" id="PTHR16515">
    <property type="entry name" value="PR DOMAIN ZINC FINGER PROTEIN"/>
    <property type="match status" value="1"/>
</dbReference>
<sequence>MLNNPWIVGGNPMNQMNNHIDGLGGSGHMVVQTQSVSIASSDGSVIHQTNTYESWVTMSGPQPMSLDIVPSAGPGQNLFQSLDMGRSPIMTSRPADTYLAVPMTTDILSAAAASPVAVNMQTPYVSHNHVEPVVALPAQMAVAETPMVAAVQNPAETFIAVPVPAPCDPLVAVPAVQNLYNPIIGPTESTVPIIQTSSVTQTPQTNTPSWYLVVQDMPEAVPGANGISGSPSVVRTDDDLYLCIRCNSTFEKASCINWHLRECKGDGVKTSTLPTTNILSSTATNVKMMQCSRCARLFNVFHEHSSHFICSDCSTSTVPFTIHFGTQPLKQFKCSECSECFQFESDLDDHLTSHRSSVTICELPDNYIEENGNDDDNGSVIIEPMVESPEDNESVSCGSESSNDVDAEQSSSETCGECGDAFSCQDSLSEHLKSHGDIRSYGCTKCGIICVGRHSLNRHVWAHSRESEEKEISLSCFEEEKDETKDVIVTQPFGCTECGMQFSDSNELKEHCVSHLRFKPFLCTQCGEKFETTSTLERHWEAHALEV</sequence>
<evidence type="ECO:0000313" key="12">
    <source>
        <dbReference type="RefSeq" id="XP_034237982.1"/>
    </source>
</evidence>
<proteinExistence type="predicted"/>
<reference evidence="12 13" key="1">
    <citation type="submission" date="2025-04" db="UniProtKB">
        <authorList>
            <consortium name="RefSeq"/>
        </authorList>
    </citation>
    <scope>IDENTIFICATION</scope>
    <source>
        <tissue evidence="12 13">Total insect</tissue>
    </source>
</reference>
<evidence type="ECO:0000256" key="1">
    <source>
        <dbReference type="ARBA" id="ARBA00004123"/>
    </source>
</evidence>
<name>A0A6P8YE53_THRPL</name>
<dbReference type="GO" id="GO:0005634">
    <property type="term" value="C:nucleus"/>
    <property type="evidence" value="ECO:0007669"/>
    <property type="project" value="UniProtKB-SubCell"/>
</dbReference>
<feature type="domain" description="C2H2-type" evidence="10">
    <location>
        <begin position="441"/>
        <end position="468"/>
    </location>
</feature>
<dbReference type="GO" id="GO:0010468">
    <property type="term" value="P:regulation of gene expression"/>
    <property type="evidence" value="ECO:0007669"/>
    <property type="project" value="TreeGrafter"/>
</dbReference>
<dbReference type="InterPro" id="IPR036236">
    <property type="entry name" value="Znf_C2H2_sf"/>
</dbReference>
<protein>
    <submittedName>
        <fullName evidence="12 13">Oocyte zinc finger protein XlCOF6-like</fullName>
    </submittedName>
</protein>
<evidence type="ECO:0000259" key="10">
    <source>
        <dbReference type="PROSITE" id="PS50157"/>
    </source>
</evidence>
<dbReference type="Pfam" id="PF00096">
    <property type="entry name" value="zf-C2H2"/>
    <property type="match status" value="1"/>
</dbReference>
<evidence type="ECO:0000256" key="8">
    <source>
        <dbReference type="PROSITE-ProRule" id="PRU00042"/>
    </source>
</evidence>
<dbReference type="RefSeq" id="XP_034237984.1">
    <property type="nucleotide sequence ID" value="XM_034382093.1"/>
</dbReference>
<evidence type="ECO:0000256" key="7">
    <source>
        <dbReference type="ARBA" id="ARBA00023242"/>
    </source>
</evidence>
<dbReference type="GO" id="GO:0003677">
    <property type="term" value="F:DNA binding"/>
    <property type="evidence" value="ECO:0007669"/>
    <property type="project" value="UniProtKB-KW"/>
</dbReference>
<evidence type="ECO:0000313" key="14">
    <source>
        <dbReference type="RefSeq" id="XP_034237984.1"/>
    </source>
</evidence>
<dbReference type="PANTHER" id="PTHR16515:SF49">
    <property type="entry name" value="GASTRULA ZINC FINGER PROTEIN XLCGF49.1-LIKE-RELATED"/>
    <property type="match status" value="1"/>
</dbReference>
<dbReference type="RefSeq" id="XP_034237982.1">
    <property type="nucleotide sequence ID" value="XM_034382091.1"/>
</dbReference>
<evidence type="ECO:0000256" key="6">
    <source>
        <dbReference type="ARBA" id="ARBA00023125"/>
    </source>
</evidence>